<organism evidence="1 2">
    <name type="scientific">Halobellus rubicundus</name>
    <dbReference type="NCBI Taxonomy" id="2996466"/>
    <lineage>
        <taxon>Archaea</taxon>
        <taxon>Methanobacteriati</taxon>
        <taxon>Methanobacteriota</taxon>
        <taxon>Stenosarchaea group</taxon>
        <taxon>Halobacteria</taxon>
        <taxon>Halobacteriales</taxon>
        <taxon>Haloferacaceae</taxon>
        <taxon>Halobellus</taxon>
    </lineage>
</organism>
<reference evidence="1 2" key="1">
    <citation type="submission" date="2024-08" db="EMBL/GenBank/DDBJ databases">
        <title>Halobellus sp. MBLA0158 whole genome sequence.</title>
        <authorList>
            <person name="Hwang C.Y."/>
            <person name="Cho E.-S."/>
            <person name="Seo M.-J."/>
        </authorList>
    </citation>
    <scope>NUCLEOTIDE SEQUENCE [LARGE SCALE GENOMIC DNA]</scope>
    <source>
        <strain evidence="1 2">MBLA0158</strain>
    </source>
</reference>
<dbReference type="RefSeq" id="WP_372391220.1">
    <property type="nucleotide sequence ID" value="NZ_JBGNYA010000001.1"/>
</dbReference>
<evidence type="ECO:0008006" key="3">
    <source>
        <dbReference type="Google" id="ProtNLM"/>
    </source>
</evidence>
<dbReference type="EMBL" id="JBGNYA010000001">
    <property type="protein sequence ID" value="MFA1612341.1"/>
    <property type="molecule type" value="Genomic_DNA"/>
</dbReference>
<dbReference type="Proteomes" id="UP001570511">
    <property type="component" value="Unassembled WGS sequence"/>
</dbReference>
<gene>
    <name evidence="1" type="ORF">OS889_15200</name>
</gene>
<proteinExistence type="predicted"/>
<keyword evidence="2" id="KW-1185">Reference proteome</keyword>
<accession>A0ABD5MJZ9</accession>
<sequence length="74" mass="8212">MSTTRPSGFEDVRDVLAAADEPLTAREILDRLRERGVDAFDTPYRVATVLGQAAERGEAIDVVEGSPYRYRLAE</sequence>
<evidence type="ECO:0000313" key="2">
    <source>
        <dbReference type="Proteomes" id="UP001570511"/>
    </source>
</evidence>
<comment type="caution">
    <text evidence="1">The sequence shown here is derived from an EMBL/GenBank/DDBJ whole genome shotgun (WGS) entry which is preliminary data.</text>
</comment>
<evidence type="ECO:0000313" key="1">
    <source>
        <dbReference type="EMBL" id="MFA1612341.1"/>
    </source>
</evidence>
<protein>
    <recommendedName>
        <fullName evidence="3">HTH HARE-type domain-containing protein</fullName>
    </recommendedName>
</protein>
<dbReference type="AlphaFoldDB" id="A0ABD5MJZ9"/>
<name>A0ABD5MJZ9_9EURY</name>